<name>A0A5C6M2P6_9PLAN</name>
<dbReference type="InterPro" id="IPR000330">
    <property type="entry name" value="SNF2_N"/>
</dbReference>
<feature type="non-terminal residue" evidence="2">
    <location>
        <position position="535"/>
    </location>
</feature>
<dbReference type="CDD" id="cd18012">
    <property type="entry name" value="DEXQc_arch_SWI2_SNF2"/>
    <property type="match status" value="1"/>
</dbReference>
<accession>A0A5C6M2P6</accession>
<dbReference type="EMBL" id="SRHE01000608">
    <property type="protein sequence ID" value="TWW08557.1"/>
    <property type="molecule type" value="Genomic_DNA"/>
</dbReference>
<dbReference type="SUPFAM" id="SSF52540">
    <property type="entry name" value="P-loop containing nucleoside triphosphate hydrolases"/>
    <property type="match status" value="2"/>
</dbReference>
<organism evidence="2 3">
    <name type="scientific">Planctomyces bekefii</name>
    <dbReference type="NCBI Taxonomy" id="1653850"/>
    <lineage>
        <taxon>Bacteria</taxon>
        <taxon>Pseudomonadati</taxon>
        <taxon>Planctomycetota</taxon>
        <taxon>Planctomycetia</taxon>
        <taxon>Planctomycetales</taxon>
        <taxon>Planctomycetaceae</taxon>
        <taxon>Planctomyces</taxon>
    </lineage>
</organism>
<feature type="non-terminal residue" evidence="2">
    <location>
        <position position="1"/>
    </location>
</feature>
<proteinExistence type="predicted"/>
<gene>
    <name evidence="2" type="ORF">E3A20_23140</name>
</gene>
<dbReference type="Proteomes" id="UP000321083">
    <property type="component" value="Unassembled WGS sequence"/>
</dbReference>
<dbReference type="InterPro" id="IPR022138">
    <property type="entry name" value="DUF3670"/>
</dbReference>
<dbReference type="InterPro" id="IPR014001">
    <property type="entry name" value="Helicase_ATP-bd"/>
</dbReference>
<reference evidence="2 3" key="1">
    <citation type="submission" date="2019-08" db="EMBL/GenBank/DDBJ databases">
        <title>100 year-old enigma solved: identification of Planctomyces bekefii, the type genus and species of the phylum Planctomycetes.</title>
        <authorList>
            <person name="Svetlana D.N."/>
            <person name="Overmann J."/>
        </authorList>
    </citation>
    <scope>NUCLEOTIDE SEQUENCE [LARGE SCALE GENOMIC DNA]</scope>
    <source>
        <strain evidence="2">Phe10_nw2017</strain>
    </source>
</reference>
<sequence>AAGSAVVAELLKSKRLFAPQAWSVSEAYQFLQESPLMESAGVVIRLPNWWAARRRSRPQVQVKIGSSAPSQVGLDSLLDFRPEVVVDGEALSESELKQLLKGSPGLQLLRGKWVEVDQERIREALNHWKKVRAANPDGLEIVQGMRLLAGAAISGSEVVAGVVAEWTRFEAGGWLRETLQRMRASGAEADGSGCEPGRDLRATLRPYQVRGVQWLWFMTELGLGACLADDMGLGKTIQILDLLLQRKRLAGRRRGAPSLLIVPASLLGNWKQEAARFAPGLTVCLVHGSEMSAEELRRRTADPEAGFADCDLVVISYGMVRRQAWLKQLQWSLIILDEAQAIKNSEAAQTKAVKGLKSARRLVMTGTPIENHVGELWSLFDFCSPGLLGGVTEFRRYLKRLSEQGDGQAYAGLRRLVQPYILRRQKTDPEISRDLPEKIEMRAECGLTPQQATLYAGVVSDLQQQLKRVDGMQRRGLVLSSLLQFKQICNHPAQFLDGGEYVPEHSAKFERLRQLCEPIRARQEKVLVFTQFQSL</sequence>
<dbReference type="InterPro" id="IPR038718">
    <property type="entry name" value="SNF2-like_sf"/>
</dbReference>
<dbReference type="AlphaFoldDB" id="A0A5C6M2P6"/>
<dbReference type="InterPro" id="IPR027417">
    <property type="entry name" value="P-loop_NTPase"/>
</dbReference>
<evidence type="ECO:0000313" key="2">
    <source>
        <dbReference type="EMBL" id="TWW08557.1"/>
    </source>
</evidence>
<dbReference type="Gene3D" id="1.20.120.850">
    <property type="entry name" value="SWI2/SNF2 ATPases, N-terminal domain"/>
    <property type="match status" value="1"/>
</dbReference>
<dbReference type="PANTHER" id="PTHR10799">
    <property type="entry name" value="SNF2/RAD54 HELICASE FAMILY"/>
    <property type="match status" value="1"/>
</dbReference>
<feature type="domain" description="Helicase ATP-binding" evidence="1">
    <location>
        <begin position="216"/>
        <end position="386"/>
    </location>
</feature>
<dbReference type="Gene3D" id="3.40.50.10810">
    <property type="entry name" value="Tandem AAA-ATPase domain"/>
    <property type="match status" value="1"/>
</dbReference>
<dbReference type="GO" id="GO:0005524">
    <property type="term" value="F:ATP binding"/>
    <property type="evidence" value="ECO:0007669"/>
    <property type="project" value="InterPro"/>
</dbReference>
<dbReference type="PROSITE" id="PS51192">
    <property type="entry name" value="HELICASE_ATP_BIND_1"/>
    <property type="match status" value="1"/>
</dbReference>
<comment type="caution">
    <text evidence="2">The sequence shown here is derived from an EMBL/GenBank/DDBJ whole genome shotgun (WGS) entry which is preliminary data.</text>
</comment>
<keyword evidence="3" id="KW-1185">Reference proteome</keyword>
<dbReference type="Pfam" id="PF00176">
    <property type="entry name" value="SNF2-rel_dom"/>
    <property type="match status" value="1"/>
</dbReference>
<evidence type="ECO:0000313" key="3">
    <source>
        <dbReference type="Proteomes" id="UP000321083"/>
    </source>
</evidence>
<reference evidence="2 3" key="2">
    <citation type="submission" date="2019-08" db="EMBL/GenBank/DDBJ databases">
        <authorList>
            <person name="Henke P."/>
        </authorList>
    </citation>
    <scope>NUCLEOTIDE SEQUENCE [LARGE SCALE GENOMIC DNA]</scope>
    <source>
        <strain evidence="2">Phe10_nw2017</strain>
    </source>
</reference>
<protein>
    <recommendedName>
        <fullName evidence="1">Helicase ATP-binding domain-containing protein</fullName>
    </recommendedName>
</protein>
<evidence type="ECO:0000259" key="1">
    <source>
        <dbReference type="PROSITE" id="PS51192"/>
    </source>
</evidence>
<dbReference type="Pfam" id="PF12419">
    <property type="entry name" value="DUF3670"/>
    <property type="match status" value="1"/>
</dbReference>
<dbReference type="SMART" id="SM00487">
    <property type="entry name" value="DEXDc"/>
    <property type="match status" value="1"/>
</dbReference>